<feature type="compositionally biased region" description="Low complexity" evidence="3">
    <location>
        <begin position="195"/>
        <end position="222"/>
    </location>
</feature>
<keyword evidence="1" id="KW-0328">Glycosyltransferase</keyword>
<evidence type="ECO:0000256" key="2">
    <source>
        <dbReference type="ARBA" id="ARBA00022679"/>
    </source>
</evidence>
<dbReference type="RefSeq" id="WP_171198785.1">
    <property type="nucleotide sequence ID" value="NZ_JABEND010000002.1"/>
</dbReference>
<gene>
    <name evidence="6" type="ORF">HKD39_05495</name>
</gene>
<dbReference type="PANTHER" id="PTHR12526:SF590">
    <property type="entry name" value="ALPHA-MALTOSE-1-PHOSPHATE SYNTHASE"/>
    <property type="match status" value="1"/>
</dbReference>
<evidence type="ECO:0000313" key="6">
    <source>
        <dbReference type="EMBL" id="NNG35173.1"/>
    </source>
</evidence>
<dbReference type="InterPro" id="IPR028098">
    <property type="entry name" value="Glyco_trans_4-like_N"/>
</dbReference>
<reference evidence="6 7" key="1">
    <citation type="submission" date="2020-05" db="EMBL/GenBank/DDBJ databases">
        <title>Nakamurella sp. DB0629 isolated from air conditioner.</title>
        <authorList>
            <person name="Kim D.H."/>
            <person name="Kim D.-U."/>
        </authorList>
    </citation>
    <scope>NUCLEOTIDE SEQUENCE [LARGE SCALE GENOMIC DNA]</scope>
    <source>
        <strain evidence="6 7">DB0629</strain>
    </source>
</reference>
<feature type="region of interest" description="Disordered" evidence="3">
    <location>
        <begin position="185"/>
        <end position="222"/>
    </location>
</feature>
<dbReference type="AlphaFoldDB" id="A0A849A6T5"/>
<dbReference type="Proteomes" id="UP000562984">
    <property type="component" value="Unassembled WGS sequence"/>
</dbReference>
<proteinExistence type="predicted"/>
<organism evidence="6 7">
    <name type="scientific">Nakamurella aerolata</name>
    <dbReference type="NCBI Taxonomy" id="1656892"/>
    <lineage>
        <taxon>Bacteria</taxon>
        <taxon>Bacillati</taxon>
        <taxon>Actinomycetota</taxon>
        <taxon>Actinomycetes</taxon>
        <taxon>Nakamurellales</taxon>
        <taxon>Nakamurellaceae</taxon>
        <taxon>Nakamurella</taxon>
    </lineage>
</organism>
<evidence type="ECO:0000259" key="5">
    <source>
        <dbReference type="Pfam" id="PF13439"/>
    </source>
</evidence>
<dbReference type="GO" id="GO:0016757">
    <property type="term" value="F:glycosyltransferase activity"/>
    <property type="evidence" value="ECO:0007669"/>
    <property type="project" value="UniProtKB-KW"/>
</dbReference>
<keyword evidence="2 6" id="KW-0808">Transferase</keyword>
<dbReference type="PANTHER" id="PTHR12526">
    <property type="entry name" value="GLYCOSYLTRANSFERASE"/>
    <property type="match status" value="1"/>
</dbReference>
<sequence length="402" mass="42972">MSRPVKALLVNENIGGHATVHHHLRTVAAQRDDISIRIVEVPPPNLIRKLAAAPVPLLSRWDADVRPVRYQLAQSAWVARMLPRWLAEEPADVVHLYTHNTGLLAGKALRGTPYVVTLDSTNAQSNLLHPIRPTTRFSALSTPLVTPFERRLYRGAARVVANSRWAADSLTGHYGLDPEQISTLPMGVPLPAATSTPPGQQSASAQSAGAQSTSAQPASGAPTLPRVLFIGRSMQRKGGIDLLRAHQRDLADRAELVLVTGDDVDAVAAAAGIDRPLRNVTVVGDARPGDGKVDAQLANADIMALPSSIDQWPNAVMEAMSHGVTPVVSGVGGMPEMVLDGAAGVVLDTVSEDSISSALTRLLDDPDERRRLGERARRRVQEDLDVTITANRLLDVIRDAAG</sequence>
<accession>A0A849A6T5</accession>
<evidence type="ECO:0000259" key="4">
    <source>
        <dbReference type="Pfam" id="PF00534"/>
    </source>
</evidence>
<dbReference type="InterPro" id="IPR001296">
    <property type="entry name" value="Glyco_trans_1"/>
</dbReference>
<dbReference type="CDD" id="cd03801">
    <property type="entry name" value="GT4_PimA-like"/>
    <property type="match status" value="1"/>
</dbReference>
<protein>
    <submittedName>
        <fullName evidence="6">Glycosyltransferase family 4 protein</fullName>
    </submittedName>
</protein>
<name>A0A849A6T5_9ACTN</name>
<feature type="domain" description="Glycosyl transferase family 1" evidence="4">
    <location>
        <begin position="224"/>
        <end position="379"/>
    </location>
</feature>
<evidence type="ECO:0000256" key="1">
    <source>
        <dbReference type="ARBA" id="ARBA00022676"/>
    </source>
</evidence>
<dbReference type="SUPFAM" id="SSF53756">
    <property type="entry name" value="UDP-Glycosyltransferase/glycogen phosphorylase"/>
    <property type="match status" value="1"/>
</dbReference>
<dbReference type="Gene3D" id="3.40.50.2000">
    <property type="entry name" value="Glycogen Phosphorylase B"/>
    <property type="match status" value="2"/>
</dbReference>
<dbReference type="Pfam" id="PF13439">
    <property type="entry name" value="Glyco_transf_4"/>
    <property type="match status" value="1"/>
</dbReference>
<evidence type="ECO:0000313" key="7">
    <source>
        <dbReference type="Proteomes" id="UP000562984"/>
    </source>
</evidence>
<keyword evidence="7" id="KW-1185">Reference proteome</keyword>
<feature type="domain" description="Glycosyltransferase subfamily 4-like N-terminal" evidence="5">
    <location>
        <begin position="49"/>
        <end position="189"/>
    </location>
</feature>
<comment type="caution">
    <text evidence="6">The sequence shown here is derived from an EMBL/GenBank/DDBJ whole genome shotgun (WGS) entry which is preliminary data.</text>
</comment>
<dbReference type="Pfam" id="PF00534">
    <property type="entry name" value="Glycos_transf_1"/>
    <property type="match status" value="1"/>
</dbReference>
<dbReference type="EMBL" id="JABEND010000002">
    <property type="protein sequence ID" value="NNG35173.1"/>
    <property type="molecule type" value="Genomic_DNA"/>
</dbReference>
<evidence type="ECO:0000256" key="3">
    <source>
        <dbReference type="SAM" id="MobiDB-lite"/>
    </source>
</evidence>